<name>A0ABR4UH04_9FLAO</name>
<keyword evidence="3" id="KW-1185">Reference proteome</keyword>
<feature type="region of interest" description="Disordered" evidence="1">
    <location>
        <begin position="22"/>
        <end position="62"/>
    </location>
</feature>
<gene>
    <name evidence="2" type="ORF">IW16_26110</name>
</gene>
<organism evidence="2 3">
    <name type="scientific">Chryseobacterium vrystaatense</name>
    <dbReference type="NCBI Taxonomy" id="307480"/>
    <lineage>
        <taxon>Bacteria</taxon>
        <taxon>Pseudomonadati</taxon>
        <taxon>Bacteroidota</taxon>
        <taxon>Flavobacteriia</taxon>
        <taxon>Flavobacteriales</taxon>
        <taxon>Weeksellaceae</taxon>
        <taxon>Chryseobacterium group</taxon>
        <taxon>Chryseobacterium</taxon>
    </lineage>
</organism>
<accession>A0ABR4UH04</accession>
<reference evidence="2 3" key="1">
    <citation type="submission" date="2014-07" db="EMBL/GenBank/DDBJ databases">
        <title>Genome of Chryseobacterium vrystaatense LMG 22846.</title>
        <authorList>
            <person name="Pipes S.E."/>
            <person name="Stropko S.J."/>
            <person name="Newman J.D."/>
        </authorList>
    </citation>
    <scope>NUCLEOTIDE SEQUENCE [LARGE SCALE GENOMIC DNA]</scope>
    <source>
        <strain evidence="2 3">LMG 22846</strain>
    </source>
</reference>
<dbReference type="EMBL" id="JPRI01000012">
    <property type="protein sequence ID" value="KFF23714.1"/>
    <property type="molecule type" value="Genomic_DNA"/>
</dbReference>
<evidence type="ECO:0000313" key="3">
    <source>
        <dbReference type="Proteomes" id="UP000028719"/>
    </source>
</evidence>
<evidence type="ECO:0008006" key="4">
    <source>
        <dbReference type="Google" id="ProtNLM"/>
    </source>
</evidence>
<comment type="caution">
    <text evidence="2">The sequence shown here is derived from an EMBL/GenBank/DDBJ whole genome shotgun (WGS) entry which is preliminary data.</text>
</comment>
<dbReference type="RefSeq" id="WP_034751169.1">
    <property type="nucleotide sequence ID" value="NZ_JPRI01000012.1"/>
</dbReference>
<dbReference type="Proteomes" id="UP000028719">
    <property type="component" value="Unassembled WGS sequence"/>
</dbReference>
<dbReference type="PROSITE" id="PS51257">
    <property type="entry name" value="PROKAR_LIPOPROTEIN"/>
    <property type="match status" value="1"/>
</dbReference>
<evidence type="ECO:0000313" key="2">
    <source>
        <dbReference type="EMBL" id="KFF23714.1"/>
    </source>
</evidence>
<evidence type="ECO:0000256" key="1">
    <source>
        <dbReference type="SAM" id="MobiDB-lite"/>
    </source>
</evidence>
<protein>
    <recommendedName>
        <fullName evidence="4">Lipoprotein</fullName>
    </recommendedName>
</protein>
<sequence>MKKILFLYFLFSALTACKNGEDKVRNNSKGKAAESVQAKNESDSTSQSPLAETPPPDKNQPNSIEIFDADLMLFNGKVKRFFSLNDFKKNFGEPDSTQLMSREEPCSYVFENIDADKFLYKNGSRFENSNEKVAIDEFKFTKNNFLVYKGITFNASTTIAQLKEIFPNAVENIGIMNVYGEGELQMIQLREGDYELYDGHINIFLKNGKLYFMHWWIPC</sequence>
<feature type="compositionally biased region" description="Polar residues" evidence="1">
    <location>
        <begin position="37"/>
        <end position="50"/>
    </location>
</feature>
<proteinExistence type="predicted"/>